<sequence>MLIHYNVTIRREENKQGMRSIEISLLTGCRIWRAWCDAGAPNAVSPE</sequence>
<name>A0ABT4ULR4_9BACT</name>
<protein>
    <submittedName>
        <fullName evidence="1">Uncharacterized protein</fullName>
    </submittedName>
</protein>
<gene>
    <name evidence="1" type="ORF">O3P16_10650</name>
</gene>
<dbReference type="Proteomes" id="UP001210231">
    <property type="component" value="Unassembled WGS sequence"/>
</dbReference>
<accession>A0ABT4ULR4</accession>
<dbReference type="RefSeq" id="WP_407031592.1">
    <property type="nucleotide sequence ID" value="NZ_JAQGEF010000011.1"/>
</dbReference>
<reference evidence="1 2" key="1">
    <citation type="submission" date="2022-12" db="EMBL/GenBank/DDBJ databases">
        <title>Chitinophagaceae gen. sp. nov., a new member of the family Chitinophagaceae, isolated from soil in a chemical factory.</title>
        <authorList>
            <person name="Ke Z."/>
        </authorList>
    </citation>
    <scope>NUCLEOTIDE SEQUENCE [LARGE SCALE GENOMIC DNA]</scope>
    <source>
        <strain evidence="1 2">LY-5</strain>
    </source>
</reference>
<evidence type="ECO:0000313" key="1">
    <source>
        <dbReference type="EMBL" id="MDA3615267.1"/>
    </source>
</evidence>
<proteinExistence type="predicted"/>
<organism evidence="1 2">
    <name type="scientific">Polluticaenibacter yanchengensis</name>
    <dbReference type="NCBI Taxonomy" id="3014562"/>
    <lineage>
        <taxon>Bacteria</taxon>
        <taxon>Pseudomonadati</taxon>
        <taxon>Bacteroidota</taxon>
        <taxon>Chitinophagia</taxon>
        <taxon>Chitinophagales</taxon>
        <taxon>Chitinophagaceae</taxon>
        <taxon>Polluticaenibacter</taxon>
    </lineage>
</organism>
<dbReference type="EMBL" id="JAQGEF010000011">
    <property type="protein sequence ID" value="MDA3615267.1"/>
    <property type="molecule type" value="Genomic_DNA"/>
</dbReference>
<keyword evidence="2" id="KW-1185">Reference proteome</keyword>
<evidence type="ECO:0000313" key="2">
    <source>
        <dbReference type="Proteomes" id="UP001210231"/>
    </source>
</evidence>
<comment type="caution">
    <text evidence="1">The sequence shown here is derived from an EMBL/GenBank/DDBJ whole genome shotgun (WGS) entry which is preliminary data.</text>
</comment>